<gene>
    <name evidence="1" type="ORF">GCM10010994_09540</name>
</gene>
<protein>
    <submittedName>
        <fullName evidence="1">Uncharacterized protein</fullName>
    </submittedName>
</protein>
<reference evidence="1" key="1">
    <citation type="journal article" date="2014" name="Int. J. Syst. Evol. Microbiol.">
        <title>Complete genome sequence of Corynebacterium casei LMG S-19264T (=DSM 44701T), isolated from a smear-ripened cheese.</title>
        <authorList>
            <consortium name="US DOE Joint Genome Institute (JGI-PGF)"/>
            <person name="Walter F."/>
            <person name="Albersmeier A."/>
            <person name="Kalinowski J."/>
            <person name="Ruckert C."/>
        </authorList>
    </citation>
    <scope>NUCLEOTIDE SEQUENCE</scope>
    <source>
        <strain evidence="1">CGMCC 1.12919</strain>
    </source>
</reference>
<dbReference type="AlphaFoldDB" id="A0A916TZC2"/>
<name>A0A916TZC2_9HYPH</name>
<dbReference type="Proteomes" id="UP000637002">
    <property type="component" value="Unassembled WGS sequence"/>
</dbReference>
<dbReference type="EMBL" id="BMGG01000002">
    <property type="protein sequence ID" value="GGC52564.1"/>
    <property type="molecule type" value="Genomic_DNA"/>
</dbReference>
<organism evidence="1 2">
    <name type="scientific">Chelatococcus reniformis</name>
    <dbReference type="NCBI Taxonomy" id="1494448"/>
    <lineage>
        <taxon>Bacteria</taxon>
        <taxon>Pseudomonadati</taxon>
        <taxon>Pseudomonadota</taxon>
        <taxon>Alphaproteobacteria</taxon>
        <taxon>Hyphomicrobiales</taxon>
        <taxon>Chelatococcaceae</taxon>
        <taxon>Chelatococcus</taxon>
    </lineage>
</organism>
<sequence length="127" mass="13939">MKPVEHRSRAFAASLLRSFSTRLTALSLTIGNRPIERNGWRVVSYGSFERAVRLEAGAVPGAAATGDLALARGTTQPFQVAPPIPAASVPKPRPPHDGEVLRQAPIKTNWIYVIIGMRWGARIRTWE</sequence>
<dbReference type="RefSeq" id="WP_188608014.1">
    <property type="nucleotide sequence ID" value="NZ_BMGG01000002.1"/>
</dbReference>
<evidence type="ECO:0000313" key="2">
    <source>
        <dbReference type="Proteomes" id="UP000637002"/>
    </source>
</evidence>
<proteinExistence type="predicted"/>
<keyword evidence="2" id="KW-1185">Reference proteome</keyword>
<comment type="caution">
    <text evidence="1">The sequence shown here is derived from an EMBL/GenBank/DDBJ whole genome shotgun (WGS) entry which is preliminary data.</text>
</comment>
<accession>A0A916TZC2</accession>
<reference evidence="1" key="2">
    <citation type="submission" date="2020-09" db="EMBL/GenBank/DDBJ databases">
        <authorList>
            <person name="Sun Q."/>
            <person name="Zhou Y."/>
        </authorList>
    </citation>
    <scope>NUCLEOTIDE SEQUENCE</scope>
    <source>
        <strain evidence="1">CGMCC 1.12919</strain>
    </source>
</reference>
<evidence type="ECO:0000313" key="1">
    <source>
        <dbReference type="EMBL" id="GGC52564.1"/>
    </source>
</evidence>